<dbReference type="EMBL" id="SDEE01000117">
    <property type="protein sequence ID" value="RXW21203.1"/>
    <property type="molecule type" value="Genomic_DNA"/>
</dbReference>
<evidence type="ECO:0000313" key="2">
    <source>
        <dbReference type="EMBL" id="RXW21203.1"/>
    </source>
</evidence>
<gene>
    <name evidence="2" type="ORF">EST38_g4659</name>
</gene>
<evidence type="ECO:0000256" key="1">
    <source>
        <dbReference type="SAM" id="MobiDB-lite"/>
    </source>
</evidence>
<proteinExistence type="predicted"/>
<evidence type="ECO:0000313" key="3">
    <source>
        <dbReference type="Proteomes" id="UP000290288"/>
    </source>
</evidence>
<accession>A0A4Q2DML8</accession>
<organism evidence="2 3">
    <name type="scientific">Candolleomyces aberdarensis</name>
    <dbReference type="NCBI Taxonomy" id="2316362"/>
    <lineage>
        <taxon>Eukaryota</taxon>
        <taxon>Fungi</taxon>
        <taxon>Dikarya</taxon>
        <taxon>Basidiomycota</taxon>
        <taxon>Agaricomycotina</taxon>
        <taxon>Agaricomycetes</taxon>
        <taxon>Agaricomycetidae</taxon>
        <taxon>Agaricales</taxon>
        <taxon>Agaricineae</taxon>
        <taxon>Psathyrellaceae</taxon>
        <taxon>Candolleomyces</taxon>
    </lineage>
</organism>
<dbReference type="Proteomes" id="UP000290288">
    <property type="component" value="Unassembled WGS sequence"/>
</dbReference>
<feature type="region of interest" description="Disordered" evidence="1">
    <location>
        <begin position="1"/>
        <end position="59"/>
    </location>
</feature>
<name>A0A4Q2DML8_9AGAR</name>
<keyword evidence="3" id="KW-1185">Reference proteome</keyword>
<comment type="caution">
    <text evidence="2">The sequence shown here is derived from an EMBL/GenBank/DDBJ whole genome shotgun (WGS) entry which is preliminary data.</text>
</comment>
<reference evidence="2 3" key="1">
    <citation type="submission" date="2019-01" db="EMBL/GenBank/DDBJ databases">
        <title>Draft genome sequence of Psathyrella aberdarensis IHI B618.</title>
        <authorList>
            <person name="Buettner E."/>
            <person name="Kellner H."/>
        </authorList>
    </citation>
    <scope>NUCLEOTIDE SEQUENCE [LARGE SCALE GENOMIC DNA]</scope>
    <source>
        <strain evidence="2 3">IHI B618</strain>
    </source>
</reference>
<protein>
    <submittedName>
        <fullName evidence="2">Uncharacterized protein</fullName>
    </submittedName>
</protein>
<sequence>MDFRYQEFQMLSKQEESEPGDSTETIVVDNEAEEVEGEGVRRQKRMGSGEVDMEKDTGEEVEMQTVASNVAPRAESMDNVVSDTDAEVVCQTTSLELIASDDEVRRFLQDAYVHRTELLDGMASDEDADVIPRTGSLENVASDDEAGTEFLHDMTSGDVACKKGSLENITSEDDRKTLEDMASDVSPEVVPPTGSLENIASDDEAEVMRRTESLNKVVSDAEAEVMVLTGSLASVAYIERNPWT</sequence>
<dbReference type="AlphaFoldDB" id="A0A4Q2DML8"/>